<accession>A0A9P0FYV6</accession>
<dbReference type="InterPro" id="IPR019496">
    <property type="entry name" value="NUFIP1_cons_dom"/>
</dbReference>
<keyword evidence="1" id="KW-0863">Zinc-finger</keyword>
<name>A0A9P0FYV6_CHRIL</name>
<dbReference type="PANTHER" id="PTHR13309:SF0">
    <property type="entry name" value="FMR1-INTERACTING PROTEIN NUFIP1"/>
    <property type="match status" value="1"/>
</dbReference>
<dbReference type="GO" id="GO:0000492">
    <property type="term" value="P:box C/D snoRNP assembly"/>
    <property type="evidence" value="ECO:0007669"/>
    <property type="project" value="TreeGrafter"/>
</dbReference>
<keyword evidence="5" id="KW-1185">Reference proteome</keyword>
<dbReference type="AlphaFoldDB" id="A0A9P0FYV6"/>
<feature type="compositionally biased region" description="Basic and acidic residues" evidence="2">
    <location>
        <begin position="161"/>
        <end position="175"/>
    </location>
</feature>
<evidence type="ECO:0000313" key="5">
    <source>
        <dbReference type="Proteomes" id="UP001154114"/>
    </source>
</evidence>
<dbReference type="GO" id="GO:0003723">
    <property type="term" value="F:RNA binding"/>
    <property type="evidence" value="ECO:0007669"/>
    <property type="project" value="InterPro"/>
</dbReference>
<dbReference type="Pfam" id="PF10453">
    <property type="entry name" value="NUFIP1"/>
    <property type="match status" value="1"/>
</dbReference>
<dbReference type="PANTHER" id="PTHR13309">
    <property type="entry name" value="NUCLEAR FRAGILE X MENTAL RETARDATION PROTEIN INTERACTING PROTEIN 1"/>
    <property type="match status" value="1"/>
</dbReference>
<dbReference type="OrthoDB" id="273070at2759"/>
<dbReference type="InterPro" id="IPR013087">
    <property type="entry name" value="Znf_C2H2_type"/>
</dbReference>
<reference evidence="4" key="1">
    <citation type="submission" date="2021-12" db="EMBL/GenBank/DDBJ databases">
        <authorList>
            <person name="King R."/>
        </authorList>
    </citation>
    <scope>NUCLEOTIDE SEQUENCE</scope>
</reference>
<dbReference type="EMBL" id="LR824007">
    <property type="protein sequence ID" value="CAH0603123.1"/>
    <property type="molecule type" value="Genomic_DNA"/>
</dbReference>
<dbReference type="PROSITE" id="PS50157">
    <property type="entry name" value="ZINC_FINGER_C2H2_2"/>
    <property type="match status" value="1"/>
</dbReference>
<evidence type="ECO:0000313" key="4">
    <source>
        <dbReference type="EMBL" id="CAH0603123.1"/>
    </source>
</evidence>
<evidence type="ECO:0000256" key="2">
    <source>
        <dbReference type="SAM" id="MobiDB-lite"/>
    </source>
</evidence>
<proteinExistence type="predicted"/>
<evidence type="ECO:0000256" key="1">
    <source>
        <dbReference type="PROSITE-ProRule" id="PRU00042"/>
    </source>
</evidence>
<feature type="domain" description="C2H2-type" evidence="3">
    <location>
        <begin position="57"/>
        <end position="79"/>
    </location>
</feature>
<feature type="region of interest" description="Disordered" evidence="2">
    <location>
        <begin position="160"/>
        <end position="206"/>
    </location>
</feature>
<dbReference type="GO" id="GO:0008270">
    <property type="term" value="F:zinc ion binding"/>
    <property type="evidence" value="ECO:0007669"/>
    <property type="project" value="UniProtKB-KW"/>
</dbReference>
<dbReference type="GO" id="GO:0005634">
    <property type="term" value="C:nucleus"/>
    <property type="evidence" value="ECO:0007669"/>
    <property type="project" value="TreeGrafter"/>
</dbReference>
<dbReference type="Proteomes" id="UP001154114">
    <property type="component" value="Chromosome 4"/>
</dbReference>
<dbReference type="PROSITE" id="PS00028">
    <property type="entry name" value="ZINC_FINGER_C2H2_1"/>
    <property type="match status" value="1"/>
</dbReference>
<gene>
    <name evidence="4" type="ORF">CINC_LOCUS10436</name>
</gene>
<dbReference type="SMART" id="SM00355">
    <property type="entry name" value="ZnF_C2H2"/>
    <property type="match status" value="2"/>
</dbReference>
<sequence length="439" mass="51338">MMNRPPWPYMNNGFRGPRPYNNYHQQFRPNHGPHAPSLRRPPGNYGHDVKKEYNEDHWCETCDRGFPTADLLSKHKQQHQKCNIDGCQFIAHPKVITKHIQMQHSTGLYKKIANLNNPEEIQKWREERKKRYPTKVNIEKKAAERKEKIERGEKMFLNCDNKQEKRNVNPTDHRSGLKRRHGFDKQNQNQKPKRQNVDLSKLNNNKPLKVKPKVIPTIPSKVEKNKLKPFSGILDLVMENETDDTVETSNCDDLIEEDYYEQAQKQIIESPIAQEPVLCGALTTLMCDYGSSDEEADDKQEIVAKEEPPVKTETEVKPIQITSPQIIENNKTKIESTVVDNHDTEIESKESDDEAPEEVKIVKTNTEHDNQEPVCKMKEKPPVKKTTPLRNDRYQNHVRKKIPSTLLQKLLHNEMRKERNIVLQCIRHIIKNNYFDKNS</sequence>
<dbReference type="InterPro" id="IPR039136">
    <property type="entry name" value="NUFIP1-like"/>
</dbReference>
<protein>
    <recommendedName>
        <fullName evidence="3">C2H2-type domain-containing protein</fullName>
    </recommendedName>
</protein>
<organism evidence="4 5">
    <name type="scientific">Chrysodeixis includens</name>
    <name type="common">Soybean looper</name>
    <name type="synonym">Pseudoplusia includens</name>
    <dbReference type="NCBI Taxonomy" id="689277"/>
    <lineage>
        <taxon>Eukaryota</taxon>
        <taxon>Metazoa</taxon>
        <taxon>Ecdysozoa</taxon>
        <taxon>Arthropoda</taxon>
        <taxon>Hexapoda</taxon>
        <taxon>Insecta</taxon>
        <taxon>Pterygota</taxon>
        <taxon>Neoptera</taxon>
        <taxon>Endopterygota</taxon>
        <taxon>Lepidoptera</taxon>
        <taxon>Glossata</taxon>
        <taxon>Ditrysia</taxon>
        <taxon>Noctuoidea</taxon>
        <taxon>Noctuidae</taxon>
        <taxon>Plusiinae</taxon>
        <taxon>Chrysodeixis</taxon>
    </lineage>
</organism>
<keyword evidence="1" id="KW-0862">Zinc</keyword>
<evidence type="ECO:0000259" key="3">
    <source>
        <dbReference type="PROSITE" id="PS50157"/>
    </source>
</evidence>
<keyword evidence="1" id="KW-0479">Metal-binding</keyword>